<organism evidence="1 2">
    <name type="scientific">Hibiscus sabdariffa</name>
    <name type="common">roselle</name>
    <dbReference type="NCBI Taxonomy" id="183260"/>
    <lineage>
        <taxon>Eukaryota</taxon>
        <taxon>Viridiplantae</taxon>
        <taxon>Streptophyta</taxon>
        <taxon>Embryophyta</taxon>
        <taxon>Tracheophyta</taxon>
        <taxon>Spermatophyta</taxon>
        <taxon>Magnoliopsida</taxon>
        <taxon>eudicotyledons</taxon>
        <taxon>Gunneridae</taxon>
        <taxon>Pentapetalae</taxon>
        <taxon>rosids</taxon>
        <taxon>malvids</taxon>
        <taxon>Malvales</taxon>
        <taxon>Malvaceae</taxon>
        <taxon>Malvoideae</taxon>
        <taxon>Hibiscus</taxon>
    </lineage>
</organism>
<evidence type="ECO:0000313" key="1">
    <source>
        <dbReference type="EMBL" id="KAK8990158.1"/>
    </source>
</evidence>
<dbReference type="Proteomes" id="UP001396334">
    <property type="component" value="Unassembled WGS sequence"/>
</dbReference>
<dbReference type="EMBL" id="JBBPBN010000055">
    <property type="protein sequence ID" value="KAK8990158.1"/>
    <property type="molecule type" value="Genomic_DNA"/>
</dbReference>
<protein>
    <submittedName>
        <fullName evidence="1">Uncharacterized protein</fullName>
    </submittedName>
</protein>
<gene>
    <name evidence="1" type="ORF">V6N11_008673</name>
</gene>
<evidence type="ECO:0000313" key="2">
    <source>
        <dbReference type="Proteomes" id="UP001396334"/>
    </source>
</evidence>
<comment type="caution">
    <text evidence="1">The sequence shown here is derived from an EMBL/GenBank/DDBJ whole genome shotgun (WGS) entry which is preliminary data.</text>
</comment>
<sequence length="164" mass="18084">MEIQDSSELYHQEIKVVISPVNLVSAISPGNRKVKVFVPKFGDLILKYYGSRSSTSSPFSKSIRTQPVAKKGLPRMKGGCSSALLSRIRKLAEKINLSTRMRISSIFPSGCTNERSASYSSTVVGLVSPMPSFRKTDLGIILMLALGSHNIRLYLNSGFQWSRV</sequence>
<name>A0ABR2PP08_9ROSI</name>
<accession>A0ABR2PP08</accession>
<keyword evidence="2" id="KW-1185">Reference proteome</keyword>
<proteinExistence type="predicted"/>
<reference evidence="1 2" key="1">
    <citation type="journal article" date="2024" name="G3 (Bethesda)">
        <title>Genome assembly of Hibiscus sabdariffa L. provides insights into metabolisms of medicinal natural products.</title>
        <authorList>
            <person name="Kim T."/>
        </authorList>
    </citation>
    <scope>NUCLEOTIDE SEQUENCE [LARGE SCALE GENOMIC DNA]</scope>
    <source>
        <strain evidence="1">TK-2024</strain>
        <tissue evidence="1">Old leaves</tissue>
    </source>
</reference>